<feature type="non-terminal residue" evidence="1">
    <location>
        <position position="80"/>
    </location>
</feature>
<proteinExistence type="predicted"/>
<name>A0A382SRH1_9ZZZZ</name>
<reference evidence="1" key="1">
    <citation type="submission" date="2018-05" db="EMBL/GenBank/DDBJ databases">
        <authorList>
            <person name="Lanie J.A."/>
            <person name="Ng W.-L."/>
            <person name="Kazmierczak K.M."/>
            <person name="Andrzejewski T.M."/>
            <person name="Davidsen T.M."/>
            <person name="Wayne K.J."/>
            <person name="Tettelin H."/>
            <person name="Glass J.I."/>
            <person name="Rusch D."/>
            <person name="Podicherti R."/>
            <person name="Tsui H.-C.T."/>
            <person name="Winkler M.E."/>
        </authorList>
    </citation>
    <scope>NUCLEOTIDE SEQUENCE</scope>
</reference>
<evidence type="ECO:0000313" key="1">
    <source>
        <dbReference type="EMBL" id="SVD12085.1"/>
    </source>
</evidence>
<gene>
    <name evidence="1" type="ORF">METZ01_LOCUS364939</name>
</gene>
<protein>
    <submittedName>
        <fullName evidence="1">Uncharacterized protein</fullName>
    </submittedName>
</protein>
<accession>A0A382SRH1</accession>
<dbReference type="AlphaFoldDB" id="A0A382SRH1"/>
<sequence length="80" mass="8880">MSRKSISSATRSGAGESTISNRVLFSNAWIIYHKVARQRSYQPAICSQVCQQGNTMPVINRTVSTRLISPQLCILYLFSG</sequence>
<organism evidence="1">
    <name type="scientific">marine metagenome</name>
    <dbReference type="NCBI Taxonomy" id="408172"/>
    <lineage>
        <taxon>unclassified sequences</taxon>
        <taxon>metagenomes</taxon>
        <taxon>ecological metagenomes</taxon>
    </lineage>
</organism>
<dbReference type="EMBL" id="UINC01130799">
    <property type="protein sequence ID" value="SVD12085.1"/>
    <property type="molecule type" value="Genomic_DNA"/>
</dbReference>